<dbReference type="InterPro" id="IPR042201">
    <property type="entry name" value="FH2_Formin_sf"/>
</dbReference>
<dbReference type="Gene3D" id="1.20.58.2220">
    <property type="entry name" value="Formin, FH2 domain"/>
    <property type="match status" value="4"/>
</dbReference>
<evidence type="ECO:0000313" key="6">
    <source>
        <dbReference type="Proteomes" id="UP000796761"/>
    </source>
</evidence>
<dbReference type="InterPro" id="IPR011989">
    <property type="entry name" value="ARM-like"/>
</dbReference>
<feature type="domain" description="FH2" evidence="4">
    <location>
        <begin position="1450"/>
        <end position="1767"/>
    </location>
</feature>
<dbReference type="InterPro" id="IPR010472">
    <property type="entry name" value="FH3_dom"/>
</dbReference>
<dbReference type="Proteomes" id="UP000796761">
    <property type="component" value="Unassembled WGS sequence"/>
</dbReference>
<dbReference type="PANTHER" id="PTHR46345:SF5">
    <property type="entry name" value="INVERTED FORMIN-2"/>
    <property type="match status" value="1"/>
</dbReference>
<feature type="compositionally biased region" description="Polar residues" evidence="1">
    <location>
        <begin position="1142"/>
        <end position="1165"/>
    </location>
</feature>
<evidence type="ECO:0000259" key="4">
    <source>
        <dbReference type="PROSITE" id="PS51444"/>
    </source>
</evidence>
<feature type="compositionally biased region" description="Basic and acidic residues" evidence="1">
    <location>
        <begin position="1063"/>
        <end position="1087"/>
    </location>
</feature>
<feature type="compositionally biased region" description="Low complexity" evidence="1">
    <location>
        <begin position="1050"/>
        <end position="1062"/>
    </location>
</feature>
<dbReference type="GO" id="GO:0031267">
    <property type="term" value="F:small GTPase binding"/>
    <property type="evidence" value="ECO:0007669"/>
    <property type="project" value="InterPro"/>
</dbReference>
<feature type="compositionally biased region" description="Basic residues" evidence="1">
    <location>
        <begin position="1283"/>
        <end position="1295"/>
    </location>
</feature>
<dbReference type="SUPFAM" id="SSF101447">
    <property type="entry name" value="Formin homology 2 domain (FH2 domain)"/>
    <property type="match status" value="3"/>
</dbReference>
<organism evidence="5 6">
    <name type="scientific">Zosterops borbonicus</name>
    <dbReference type="NCBI Taxonomy" id="364589"/>
    <lineage>
        <taxon>Eukaryota</taxon>
        <taxon>Metazoa</taxon>
        <taxon>Chordata</taxon>
        <taxon>Craniata</taxon>
        <taxon>Vertebrata</taxon>
        <taxon>Euteleostomi</taxon>
        <taxon>Archelosauria</taxon>
        <taxon>Archosauria</taxon>
        <taxon>Dinosauria</taxon>
        <taxon>Saurischia</taxon>
        <taxon>Theropoda</taxon>
        <taxon>Coelurosauria</taxon>
        <taxon>Aves</taxon>
        <taxon>Neognathae</taxon>
        <taxon>Neoaves</taxon>
        <taxon>Telluraves</taxon>
        <taxon>Australaves</taxon>
        <taxon>Passeriformes</taxon>
        <taxon>Sylvioidea</taxon>
        <taxon>Zosteropidae</taxon>
        <taxon>Zosterops</taxon>
    </lineage>
</organism>
<dbReference type="InterPro" id="IPR003124">
    <property type="entry name" value="WH2_dom"/>
</dbReference>
<dbReference type="SMART" id="SM01139">
    <property type="entry name" value="Drf_FH3"/>
    <property type="match status" value="1"/>
</dbReference>
<dbReference type="SMART" id="SM01140">
    <property type="entry name" value="Drf_GBD"/>
    <property type="match status" value="1"/>
</dbReference>
<evidence type="ECO:0000259" key="2">
    <source>
        <dbReference type="PROSITE" id="PS51082"/>
    </source>
</evidence>
<feature type="compositionally biased region" description="Basic and acidic residues" evidence="1">
    <location>
        <begin position="1230"/>
        <end position="1239"/>
    </location>
</feature>
<dbReference type="InterPro" id="IPR010473">
    <property type="entry name" value="GTPase-bd"/>
</dbReference>
<keyword evidence="6" id="KW-1185">Reference proteome</keyword>
<dbReference type="EMBL" id="SWJQ01000048">
    <property type="protein sequence ID" value="TRZ24464.1"/>
    <property type="molecule type" value="Genomic_DNA"/>
</dbReference>
<feature type="compositionally biased region" description="Polar residues" evidence="1">
    <location>
        <begin position="383"/>
        <end position="400"/>
    </location>
</feature>
<gene>
    <name evidence="5" type="ORF">HGM15179_002671</name>
</gene>
<dbReference type="Pfam" id="PF02181">
    <property type="entry name" value="FH2"/>
    <property type="match status" value="2"/>
</dbReference>
<evidence type="ECO:0008006" key="7">
    <source>
        <dbReference type="Google" id="ProtNLM"/>
    </source>
</evidence>
<dbReference type="GO" id="GO:0030036">
    <property type="term" value="P:actin cytoskeleton organization"/>
    <property type="evidence" value="ECO:0007669"/>
    <property type="project" value="InterPro"/>
</dbReference>
<feature type="region of interest" description="Disordered" evidence="1">
    <location>
        <begin position="978"/>
        <end position="1003"/>
    </location>
</feature>
<feature type="region of interest" description="Disordered" evidence="1">
    <location>
        <begin position="1038"/>
        <end position="1165"/>
    </location>
</feature>
<dbReference type="PROSITE" id="PS51232">
    <property type="entry name" value="GBD_FH3"/>
    <property type="match status" value="1"/>
</dbReference>
<name>A0A8K1GSD4_9PASS</name>
<dbReference type="CDD" id="cd22061">
    <property type="entry name" value="WH2_INF2"/>
    <property type="match status" value="1"/>
</dbReference>
<reference evidence="5" key="1">
    <citation type="submission" date="2019-04" db="EMBL/GenBank/DDBJ databases">
        <title>Genome assembly of Zosterops borbonicus 15179.</title>
        <authorList>
            <person name="Leroy T."/>
            <person name="Anselmetti Y."/>
            <person name="Tilak M.-K."/>
            <person name="Nabholz B."/>
        </authorList>
    </citation>
    <scope>NUCLEOTIDE SEQUENCE</scope>
    <source>
        <strain evidence="5">HGM_15179</strain>
        <tissue evidence="5">Muscle</tissue>
    </source>
</reference>
<feature type="domain" description="WH2" evidence="2">
    <location>
        <begin position="1022"/>
        <end position="1037"/>
    </location>
</feature>
<sequence>MSIKKEGAHKKWAALKEKLGPQETDQSEANLENAEPELCIRLLQMPSVVNYSGLKKRLENSDDAWMVQFLELSGLDLLLEALDRLSGRGVARISDALLQLTCISCVRAVMNSHKGIEYIVSNEGYVRKLFQALDTTNVMVKKQIFELLAALCIYSSDGHSLALDALDHYKSVKNQQYRFSIIMNELSNTDNVPYMVTLLSAINAIILGKEELRTRTQIRNEFIGLQLLDVLDKLRDIEEEDLLIQCDTFEEFKIEDDEELLRICDGINMNDHHEVFSSLFNKVSRSPVSVQLLSILQSLLHLEPSHHSSLLLWESLDAVVNRALLLANDVQGNTVEEVIERLLSIKKHPNKHKRAENRLSGSAAGGVQGEPEPCARAARCPVGSSNPTRPPVTSSGPLTNEKISSCQFAACCALPEKSNPPSSTAPNPAPPAPPPLPSGTAAVNPTSPMTNTPPAPPLPGIPPPPPPLPGMGGIPPPPPPPPPPPLPGMGGIPPPPPPLPGMVGIPPPPPPLPGMGGIPPPPPPLPGMGGIPPPPPPLPGMVGIPPPPPPLPGMGGIPPPPPPLPGMGGIPPPPPLLPGMTGDHIEAVVASQFSCSLGFSRPPRKTVKTPTLRMKKLNWQKLPSNVVRESHSMWASVSSSSEETIEPNYSSIEQLFCFPQPTPKEKTATPVKAEPKEITFLDSKKSLNLNIFLKQFKCSNEEVTAMIQNGDRTKFDVEVLKQLLKLLPEKHEIENLKAFKEEKSKLANADQFYLLLLQIPSYQLRIECMLICEETTVVLDMIQPKAEAIRRACEDLLTSHRLPVFCQLILKVGNFLNYGSHTGDADGFKISTLLKLTETKANQTRITLLHHILEEVENSHKDLLELPKDLEYVSKAAGINLDIIRTESGTNLKKLLELQRKVLSSNEDVKQQYEKPIQDSIDASRKLEEEFETIEKKREELANYLCEDPSKLSLEDIFSIMKTFRDLFIRALKENKDRKEQAAKAEKRKKQLEEEEGKRQKGENGKVIKKGLMKQEEVCVIDALLADIRKGFTLRKTKNRHESDAVPKPSSAESSEESQSGKSIKDPQAAEKQVDDKTKQNKDDHPSESTPPSTTAPMETGGGVTNGSASGQVLSENSAGGSLPLESQTKSPSVSMVEAGGASQTMLGSGMEQANNVESLQPSTKSGSFAFSVADIGTRISFVSSSSASAPRDQLSWTNGSISGGQDKECPADGSEAAQPAPCREAQQAESKEMAKENEDPGTDSLLDTSQDKSFSEEPATDSSCSATLPPEQTHSEKEKQRPSGKRKKKKRHSKNYSGVMARQKSRKMGPGQAMESLLSGMHCSNHHKTVSRRSLPKVNKCIQVNMDLEEENPSADLSLSPTTGLSGKSEHCPRNTSPSQKDVSSSSQEQSVTPALLPQPPAPPPLPPGCKVPLPPISMPGINPPLFPSPQPCSNPECSHPSCGCGEQPHTKKTPMLRMKVLHWQKLPCDVVRQSHSIWAVMPSSSKELVEPDYTSLELLFSVPPTTPTEKTGPKTKKTKEITFISPKKSLLLSIFLKQFKCSNEEIAAMIQKGDRSKLDAETLKQLLKLLPEDQEINSLKSCKEEKSQLANADQFYLHLLEVPRIRIDVLQAEAGANLKKLLEIEKRLFLSTDDLKIQHGKSVQGSLNASKDLQEEFATIEKKKEELADYLCEDRKKLSLEDVFSTMKTFREIFLKTLQGSLNASKDLQEEFATIEKKKEELADYLCEDRKKLSLEDVFSTMKTFREIFLKTLQVVCPCDCLEID</sequence>
<feature type="region of interest" description="Disordered" evidence="1">
    <location>
        <begin position="349"/>
        <end position="400"/>
    </location>
</feature>
<feature type="compositionally biased region" description="Pro residues" evidence="1">
    <location>
        <begin position="1398"/>
        <end position="1416"/>
    </location>
</feature>
<dbReference type="PANTHER" id="PTHR46345">
    <property type="entry name" value="INVERTED FORMIN-2"/>
    <property type="match status" value="1"/>
</dbReference>
<feature type="region of interest" description="Disordered" evidence="1">
    <location>
        <begin position="417"/>
        <end position="499"/>
    </location>
</feature>
<feature type="domain" description="GBD/FH3" evidence="3">
    <location>
        <begin position="1"/>
        <end position="331"/>
    </location>
</feature>
<feature type="region of interest" description="Disordered" evidence="1">
    <location>
        <begin position="1"/>
        <end position="29"/>
    </location>
</feature>
<proteinExistence type="predicted"/>
<dbReference type="PROSITE" id="PS51444">
    <property type="entry name" value="FH2"/>
    <property type="match status" value="2"/>
</dbReference>
<evidence type="ECO:0000256" key="1">
    <source>
        <dbReference type="SAM" id="MobiDB-lite"/>
    </source>
</evidence>
<dbReference type="Pfam" id="PF06367">
    <property type="entry name" value="Drf_FH3"/>
    <property type="match status" value="1"/>
</dbReference>
<feature type="compositionally biased region" description="Polar residues" evidence="1">
    <location>
        <begin position="1356"/>
        <end position="1367"/>
    </location>
</feature>
<feature type="region of interest" description="Disordered" evidence="1">
    <location>
        <begin position="1183"/>
        <end position="1320"/>
    </location>
</feature>
<dbReference type="Gene3D" id="1.25.10.10">
    <property type="entry name" value="Leucine-rich Repeat Variant"/>
    <property type="match status" value="1"/>
</dbReference>
<dbReference type="InterPro" id="IPR015425">
    <property type="entry name" value="FH2_Formin"/>
</dbReference>
<comment type="caution">
    <text evidence="5">The sequence shown here is derived from an EMBL/GenBank/DDBJ whole genome shotgun (WGS) entry which is preliminary data.</text>
</comment>
<evidence type="ECO:0000259" key="3">
    <source>
        <dbReference type="PROSITE" id="PS51232"/>
    </source>
</evidence>
<accession>A0A8K1GSD4</accession>
<feature type="compositionally biased region" description="Pro residues" evidence="1">
    <location>
        <begin position="427"/>
        <end position="437"/>
    </location>
</feature>
<feature type="compositionally biased region" description="Polar residues" evidence="1">
    <location>
        <begin position="1106"/>
        <end position="1134"/>
    </location>
</feature>
<feature type="compositionally biased region" description="Low complexity" evidence="1">
    <location>
        <begin position="1378"/>
        <end position="1397"/>
    </location>
</feature>
<feature type="domain" description="FH2" evidence="4">
    <location>
        <begin position="604"/>
        <end position="994"/>
    </location>
</feature>
<dbReference type="InterPro" id="IPR016024">
    <property type="entry name" value="ARM-type_fold"/>
</dbReference>
<feature type="region of interest" description="Disordered" evidence="1">
    <location>
        <begin position="1353"/>
        <end position="1416"/>
    </location>
</feature>
<dbReference type="SUPFAM" id="SSF48371">
    <property type="entry name" value="ARM repeat"/>
    <property type="match status" value="1"/>
</dbReference>
<dbReference type="GO" id="GO:0003779">
    <property type="term" value="F:actin binding"/>
    <property type="evidence" value="ECO:0007669"/>
    <property type="project" value="InterPro"/>
</dbReference>
<dbReference type="InterPro" id="IPR014768">
    <property type="entry name" value="GBD/FH3_dom"/>
</dbReference>
<protein>
    <recommendedName>
        <fullName evidence="7">Inverted formin-2</fullName>
    </recommendedName>
</protein>
<feature type="compositionally biased region" description="Pro residues" evidence="1">
    <location>
        <begin position="451"/>
        <end position="499"/>
    </location>
</feature>
<dbReference type="OrthoDB" id="26518at2759"/>
<dbReference type="Gene3D" id="1.10.238.150">
    <property type="entry name" value="Formin, FH3 diaphanous domain"/>
    <property type="match status" value="1"/>
</dbReference>
<feature type="compositionally biased region" description="Polar residues" evidence="1">
    <location>
        <begin position="1261"/>
        <end position="1273"/>
    </location>
</feature>
<dbReference type="PROSITE" id="PS51082">
    <property type="entry name" value="WH2"/>
    <property type="match status" value="1"/>
</dbReference>
<evidence type="ECO:0000313" key="5">
    <source>
        <dbReference type="EMBL" id="TRZ24464.1"/>
    </source>
</evidence>
<dbReference type="Pfam" id="PF06371">
    <property type="entry name" value="Drf_GBD"/>
    <property type="match status" value="1"/>
</dbReference>
<dbReference type="SMART" id="SM00498">
    <property type="entry name" value="FH2"/>
    <property type="match status" value="1"/>
</dbReference>